<evidence type="ECO:0000313" key="1">
    <source>
        <dbReference type="EMBL" id="MFD1128259.1"/>
    </source>
</evidence>
<protein>
    <recommendedName>
        <fullName evidence="3">Phage baseplate assembly protein V</fullName>
    </recommendedName>
</protein>
<sequence>MKSSITSLVRMGYCSTVDFTSGTITATFPDREDNVTKDLPVVCAGGFGASNGMPSPGDTVVCLMFGNGRSDGVCLGIIPERMPGTKATEGVYFEDGSYVYYDQAVQKLMIKANSGVVIEGDLTVSGTVSASNLGGG</sequence>
<dbReference type="InterPro" id="IPR037026">
    <property type="entry name" value="Vgr_OB-fold_dom_sf"/>
</dbReference>
<name>A0ABW3PMS6_9BACL</name>
<gene>
    <name evidence="1" type="ORF">ACFQ3J_08750</name>
</gene>
<evidence type="ECO:0008006" key="3">
    <source>
        <dbReference type="Google" id="ProtNLM"/>
    </source>
</evidence>
<dbReference type="RefSeq" id="WP_379292624.1">
    <property type="nucleotide sequence ID" value="NZ_JBHTKX010000001.1"/>
</dbReference>
<reference evidence="2" key="1">
    <citation type="journal article" date="2019" name="Int. J. Syst. Evol. Microbiol.">
        <title>The Global Catalogue of Microorganisms (GCM) 10K type strain sequencing project: providing services to taxonomists for standard genome sequencing and annotation.</title>
        <authorList>
            <consortium name="The Broad Institute Genomics Platform"/>
            <consortium name="The Broad Institute Genome Sequencing Center for Infectious Disease"/>
            <person name="Wu L."/>
            <person name="Ma J."/>
        </authorList>
    </citation>
    <scope>NUCLEOTIDE SEQUENCE [LARGE SCALE GENOMIC DNA]</scope>
    <source>
        <strain evidence="2">CCUG 53519</strain>
    </source>
</reference>
<comment type="caution">
    <text evidence="1">The sequence shown here is derived from an EMBL/GenBank/DDBJ whole genome shotgun (WGS) entry which is preliminary data.</text>
</comment>
<dbReference type="Proteomes" id="UP001597169">
    <property type="component" value="Unassembled WGS sequence"/>
</dbReference>
<evidence type="ECO:0000313" key="2">
    <source>
        <dbReference type="Proteomes" id="UP001597169"/>
    </source>
</evidence>
<organism evidence="1 2">
    <name type="scientific">Paenibacillus provencensis</name>
    <dbReference type="NCBI Taxonomy" id="441151"/>
    <lineage>
        <taxon>Bacteria</taxon>
        <taxon>Bacillati</taxon>
        <taxon>Bacillota</taxon>
        <taxon>Bacilli</taxon>
        <taxon>Bacillales</taxon>
        <taxon>Paenibacillaceae</taxon>
        <taxon>Paenibacillus</taxon>
    </lineage>
</organism>
<accession>A0ABW3PMS6</accession>
<dbReference type="EMBL" id="JBHTKX010000001">
    <property type="protein sequence ID" value="MFD1128259.1"/>
    <property type="molecule type" value="Genomic_DNA"/>
</dbReference>
<dbReference type="Gene3D" id="2.40.50.230">
    <property type="entry name" value="Gp5 N-terminal domain"/>
    <property type="match status" value="1"/>
</dbReference>
<proteinExistence type="predicted"/>
<keyword evidence="2" id="KW-1185">Reference proteome</keyword>